<accession>A0A4U8Z6S8</accession>
<dbReference type="InterPro" id="IPR009056">
    <property type="entry name" value="Cyt_c-like_dom"/>
</dbReference>
<evidence type="ECO:0000313" key="7">
    <source>
        <dbReference type="Proteomes" id="UP000294360"/>
    </source>
</evidence>
<dbReference type="EMBL" id="LR536451">
    <property type="protein sequence ID" value="VFU16470.1"/>
    <property type="molecule type" value="Genomic_DNA"/>
</dbReference>
<evidence type="ECO:0000256" key="1">
    <source>
        <dbReference type="ARBA" id="ARBA00022617"/>
    </source>
</evidence>
<proteinExistence type="predicted"/>
<dbReference type="GO" id="GO:0046872">
    <property type="term" value="F:metal ion binding"/>
    <property type="evidence" value="ECO:0007669"/>
    <property type="project" value="UniProtKB-KW"/>
</dbReference>
<evidence type="ECO:0000256" key="3">
    <source>
        <dbReference type="ARBA" id="ARBA00023004"/>
    </source>
</evidence>
<dbReference type="OrthoDB" id="9794982at2"/>
<keyword evidence="3 4" id="KW-0408">Iron</keyword>
<feature type="domain" description="Cytochrome c" evidence="5">
    <location>
        <begin position="34"/>
        <end position="125"/>
    </location>
</feature>
<dbReference type="KEGG" id="mtun:MTUNDRAET4_0125.1"/>
<sequence length="125" mass="13191">MRKIAPQRALRIGVTLGIAFACSGCAIARSDSKAEARQGATLISSLGCGYCHSIPGIEGADANVGPPLDHIGSRVYVAGVLRNTPENLQRWVQHPQAVVPGNAMPDLPMSDASARKIVAYLETLR</sequence>
<name>A0A4U8Z6S8_METTU</name>
<dbReference type="Pfam" id="PF00034">
    <property type="entry name" value="Cytochrom_C"/>
    <property type="match status" value="1"/>
</dbReference>
<dbReference type="Gene3D" id="1.10.760.10">
    <property type="entry name" value="Cytochrome c-like domain"/>
    <property type="match status" value="1"/>
</dbReference>
<dbReference type="SUPFAM" id="SSF46626">
    <property type="entry name" value="Cytochrome c"/>
    <property type="match status" value="1"/>
</dbReference>
<geneLocation type="plasmid" evidence="6 7">
    <name>2</name>
</geneLocation>
<gene>
    <name evidence="6" type="ORF">MTUNDRAET4_0125</name>
</gene>
<dbReference type="PROSITE" id="PS51257">
    <property type="entry name" value="PROKAR_LIPOPROTEIN"/>
    <property type="match status" value="1"/>
</dbReference>
<dbReference type="AlphaFoldDB" id="A0A4U8Z6S8"/>
<organism evidence="6 7">
    <name type="scientific">Methylocella tundrae</name>
    <dbReference type="NCBI Taxonomy" id="227605"/>
    <lineage>
        <taxon>Bacteria</taxon>
        <taxon>Pseudomonadati</taxon>
        <taxon>Pseudomonadota</taxon>
        <taxon>Alphaproteobacteria</taxon>
        <taxon>Hyphomicrobiales</taxon>
        <taxon>Beijerinckiaceae</taxon>
        <taxon>Methylocella</taxon>
    </lineage>
</organism>
<dbReference type="PROSITE" id="PS51007">
    <property type="entry name" value="CYTC"/>
    <property type="match status" value="1"/>
</dbReference>
<dbReference type="GO" id="GO:0020037">
    <property type="term" value="F:heme binding"/>
    <property type="evidence" value="ECO:0007669"/>
    <property type="project" value="InterPro"/>
</dbReference>
<evidence type="ECO:0000256" key="4">
    <source>
        <dbReference type="PROSITE-ProRule" id="PRU00433"/>
    </source>
</evidence>
<keyword evidence="1 4" id="KW-0349">Heme</keyword>
<evidence type="ECO:0000313" key="6">
    <source>
        <dbReference type="EMBL" id="VFU16470.1"/>
    </source>
</evidence>
<reference evidence="6 7" key="1">
    <citation type="submission" date="2019-03" db="EMBL/GenBank/DDBJ databases">
        <authorList>
            <person name="Kox A.R. M."/>
        </authorList>
    </citation>
    <scope>NUCLEOTIDE SEQUENCE [LARGE SCALE GENOMIC DNA]</scope>
    <source>
        <strain evidence="6">MTUNDRAET4 annotated genome</strain>
        <plasmid evidence="7">2</plasmid>
    </source>
</reference>
<dbReference type="InterPro" id="IPR036909">
    <property type="entry name" value="Cyt_c-like_dom_sf"/>
</dbReference>
<dbReference type="GO" id="GO:0009055">
    <property type="term" value="F:electron transfer activity"/>
    <property type="evidence" value="ECO:0007669"/>
    <property type="project" value="InterPro"/>
</dbReference>
<evidence type="ECO:0000256" key="2">
    <source>
        <dbReference type="ARBA" id="ARBA00022723"/>
    </source>
</evidence>
<keyword evidence="2 4" id="KW-0479">Metal-binding</keyword>
<dbReference type="RefSeq" id="WP_134492883.1">
    <property type="nucleotide sequence ID" value="NZ_CP139088.1"/>
</dbReference>
<evidence type="ECO:0000259" key="5">
    <source>
        <dbReference type="PROSITE" id="PS51007"/>
    </source>
</evidence>
<protein>
    <submittedName>
        <fullName evidence="6">Cytochrome c class I</fullName>
    </submittedName>
</protein>
<dbReference type="Proteomes" id="UP000294360">
    <property type="component" value="Plasmid 2"/>
</dbReference>
<keyword evidence="6" id="KW-0614">Plasmid</keyword>